<reference evidence="8 9" key="1">
    <citation type="submission" date="2014-03" db="EMBL/GenBank/DDBJ databases">
        <title>Draft Genome Sequences of Four Burkholderia Strains.</title>
        <authorList>
            <person name="Liu X.Y."/>
            <person name="Li C.X."/>
            <person name="Xu J.H."/>
        </authorList>
    </citation>
    <scope>NUCLEOTIDE SEQUENCE [LARGE SCALE GENOMIC DNA]</scope>
    <source>
        <strain evidence="8 9">R27</strain>
    </source>
</reference>
<evidence type="ECO:0000256" key="6">
    <source>
        <dbReference type="SAM" id="Phobius"/>
    </source>
</evidence>
<feature type="transmembrane region" description="Helical" evidence="6">
    <location>
        <begin position="368"/>
        <end position="390"/>
    </location>
</feature>
<feature type="domain" description="Major facilitator superfamily (MFS) profile" evidence="7">
    <location>
        <begin position="53"/>
        <end position="458"/>
    </location>
</feature>
<dbReference type="GO" id="GO:0005886">
    <property type="term" value="C:plasma membrane"/>
    <property type="evidence" value="ECO:0007669"/>
    <property type="project" value="TreeGrafter"/>
</dbReference>
<dbReference type="Proteomes" id="UP000027439">
    <property type="component" value="Unassembled WGS sequence"/>
</dbReference>
<comment type="caution">
    <text evidence="8">The sequence shown here is derived from an EMBL/GenBank/DDBJ whole genome shotgun (WGS) entry which is preliminary data.</text>
</comment>
<dbReference type="PROSITE" id="PS50850">
    <property type="entry name" value="MFS"/>
    <property type="match status" value="1"/>
</dbReference>
<feature type="transmembrane region" description="Helical" evidence="6">
    <location>
        <begin position="313"/>
        <end position="332"/>
    </location>
</feature>
<dbReference type="FunFam" id="1.20.1250.20:FF:000018">
    <property type="entry name" value="MFS transporter permease"/>
    <property type="match status" value="1"/>
</dbReference>
<dbReference type="PANTHER" id="PTHR43791:SF36">
    <property type="entry name" value="TRANSPORTER, PUTATIVE (AFU_ORTHOLOGUE AFUA_6G08340)-RELATED"/>
    <property type="match status" value="1"/>
</dbReference>
<feature type="transmembrane region" description="Helical" evidence="6">
    <location>
        <begin position="402"/>
        <end position="422"/>
    </location>
</feature>
<keyword evidence="4 6" id="KW-1133">Transmembrane helix</keyword>
<feature type="transmembrane region" description="Helical" evidence="6">
    <location>
        <begin position="149"/>
        <end position="169"/>
    </location>
</feature>
<evidence type="ECO:0000313" key="8">
    <source>
        <dbReference type="EMBL" id="KDR34553.1"/>
    </source>
</evidence>
<evidence type="ECO:0000256" key="3">
    <source>
        <dbReference type="ARBA" id="ARBA00022692"/>
    </source>
</evidence>
<accession>A0A069P1T3</accession>
<comment type="subcellular location">
    <subcellularLocation>
        <location evidence="1">Membrane</location>
        <topology evidence="1">Multi-pass membrane protein</topology>
    </subcellularLocation>
</comment>
<dbReference type="OrthoDB" id="5441967at2"/>
<dbReference type="Gene3D" id="1.20.1250.20">
    <property type="entry name" value="MFS general substrate transporter like domains"/>
    <property type="match status" value="2"/>
</dbReference>
<feature type="transmembrane region" description="Helical" evidence="6">
    <location>
        <begin position="119"/>
        <end position="137"/>
    </location>
</feature>
<evidence type="ECO:0000256" key="4">
    <source>
        <dbReference type="ARBA" id="ARBA00022989"/>
    </source>
</evidence>
<dbReference type="InterPro" id="IPR011701">
    <property type="entry name" value="MFS"/>
</dbReference>
<dbReference type="GO" id="GO:0022857">
    <property type="term" value="F:transmembrane transporter activity"/>
    <property type="evidence" value="ECO:0007669"/>
    <property type="project" value="InterPro"/>
</dbReference>
<dbReference type="InterPro" id="IPR020846">
    <property type="entry name" value="MFS_dom"/>
</dbReference>
<dbReference type="STRING" id="1071679.BG57_04655"/>
<dbReference type="CDD" id="cd17319">
    <property type="entry name" value="MFS_ExuT_GudP_like"/>
    <property type="match status" value="1"/>
</dbReference>
<name>A0A069P1T3_9BURK</name>
<evidence type="ECO:0000259" key="7">
    <source>
        <dbReference type="PROSITE" id="PS50850"/>
    </source>
</evidence>
<dbReference type="EMBL" id="JFHE01000012">
    <property type="protein sequence ID" value="KDR34553.1"/>
    <property type="molecule type" value="Genomic_DNA"/>
</dbReference>
<protein>
    <submittedName>
        <fullName evidence="8">MFS transporter permease</fullName>
    </submittedName>
</protein>
<feature type="transmembrane region" description="Helical" evidence="6">
    <location>
        <begin position="181"/>
        <end position="200"/>
    </location>
</feature>
<dbReference type="Pfam" id="PF07690">
    <property type="entry name" value="MFS_1"/>
    <property type="match status" value="1"/>
</dbReference>
<sequence>MRHEKRTILDWPPDLHRAVRCKPETNVNKALSASIDLAPPDEARTIRKVAWRIMPLIMVCYLFAFFDRINISFAKFALQSDLSLTDTAYGLGAGLFVVGYVLFEVPSNMMLYKVGARRWICRIMISWGIATALMAFVQTEWQFYTLRFLIGAMEAGFAPGVLFYLTLWFPVAYRGRITSTLFLASAFAGILGAPVAGLVLSQMEGVLGMRGWHWLFLVGGLPCIALGYLVFKVLKDHIEDAQWLTSDEQALLSQRIADQNRHIGGHSLLGALKTPGFLKLGLVYFMIQVCSYGLNFWAPHLIRTSGITHPTTIGLLTAVPYICGAITMVVVGRLSDASGHRSRFVAGLMLLAAVGFLCAGIFDKHTSFLIGALAVMGAGIIASIPAFWALPPKLMTGAGAAGGIALINTLGQLGGIVSPVMVGRIKDVTGSTTPALYAIGALAIACAAILLFALPARLRAREEHASVN</sequence>
<keyword evidence="5 6" id="KW-0472">Membrane</keyword>
<feature type="transmembrane region" description="Helical" evidence="6">
    <location>
        <begin position="434"/>
        <end position="454"/>
    </location>
</feature>
<gene>
    <name evidence="8" type="ORF">BG57_04655</name>
</gene>
<dbReference type="AlphaFoldDB" id="A0A069P1T3"/>
<feature type="transmembrane region" description="Helical" evidence="6">
    <location>
        <begin position="344"/>
        <end position="362"/>
    </location>
</feature>
<feature type="transmembrane region" description="Helical" evidence="6">
    <location>
        <begin position="87"/>
        <end position="107"/>
    </location>
</feature>
<keyword evidence="3 6" id="KW-0812">Transmembrane</keyword>
<evidence type="ECO:0000313" key="9">
    <source>
        <dbReference type="Proteomes" id="UP000027439"/>
    </source>
</evidence>
<dbReference type="SUPFAM" id="SSF103473">
    <property type="entry name" value="MFS general substrate transporter"/>
    <property type="match status" value="1"/>
</dbReference>
<keyword evidence="2" id="KW-0813">Transport</keyword>
<dbReference type="eggNOG" id="COG2271">
    <property type="taxonomic scope" value="Bacteria"/>
</dbReference>
<evidence type="ECO:0000256" key="2">
    <source>
        <dbReference type="ARBA" id="ARBA00022448"/>
    </source>
</evidence>
<evidence type="ECO:0000256" key="1">
    <source>
        <dbReference type="ARBA" id="ARBA00004141"/>
    </source>
</evidence>
<feature type="transmembrane region" description="Helical" evidence="6">
    <location>
        <begin position="49"/>
        <end position="67"/>
    </location>
</feature>
<dbReference type="InterPro" id="IPR036259">
    <property type="entry name" value="MFS_trans_sf"/>
</dbReference>
<dbReference type="PANTHER" id="PTHR43791">
    <property type="entry name" value="PERMEASE-RELATED"/>
    <property type="match status" value="1"/>
</dbReference>
<evidence type="ECO:0000256" key="5">
    <source>
        <dbReference type="ARBA" id="ARBA00023136"/>
    </source>
</evidence>
<feature type="transmembrane region" description="Helical" evidence="6">
    <location>
        <begin position="277"/>
        <end position="298"/>
    </location>
</feature>
<proteinExistence type="predicted"/>
<organism evidence="8 9">
    <name type="scientific">Caballeronia grimmiae</name>
    <dbReference type="NCBI Taxonomy" id="1071679"/>
    <lineage>
        <taxon>Bacteria</taxon>
        <taxon>Pseudomonadati</taxon>
        <taxon>Pseudomonadota</taxon>
        <taxon>Betaproteobacteria</taxon>
        <taxon>Burkholderiales</taxon>
        <taxon>Burkholderiaceae</taxon>
        <taxon>Caballeronia</taxon>
    </lineage>
</organism>
<feature type="transmembrane region" description="Helical" evidence="6">
    <location>
        <begin position="212"/>
        <end position="231"/>
    </location>
</feature>